<dbReference type="SUPFAM" id="SSF160519">
    <property type="entry name" value="BB2672-like"/>
    <property type="match status" value="1"/>
</dbReference>
<protein>
    <recommendedName>
        <fullName evidence="3">Amino acid synthesis</fullName>
    </recommendedName>
</protein>
<dbReference type="PATRIC" id="fig|33995.3.peg.132"/>
<evidence type="ECO:0008006" key="3">
    <source>
        <dbReference type="Google" id="ProtNLM"/>
    </source>
</evidence>
<dbReference type="AlphaFoldDB" id="A0A0M0EMJ5"/>
<name>A0A0M0EMJ5_KOMEU</name>
<proteinExistence type="predicted"/>
<reference evidence="1" key="1">
    <citation type="submission" date="2015-08" db="EMBL/GenBank/DDBJ databases">
        <title>Draft genome sequence of Komagataeibacter europaeus CECT 8546 a cellulose producer strain from vinegar produced by the traditional method.</title>
        <authorList>
            <person name="Poehlein A."/>
            <person name="Valera M.J."/>
            <person name="Haack F.S."/>
            <person name="Mas A."/>
            <person name="Daniel R."/>
            <person name="Streit W.R."/>
            <person name="Mateo E."/>
        </authorList>
    </citation>
    <scope>NUCLEOTIDE SEQUENCE [LARGE SCALE GENOMIC DNA]</scope>
    <source>
        <strain evidence="1">CECT 8546</strain>
    </source>
</reference>
<dbReference type="Proteomes" id="UP000037566">
    <property type="component" value="Unassembled WGS sequence"/>
</dbReference>
<evidence type="ECO:0000313" key="1">
    <source>
        <dbReference type="EMBL" id="KON66156.1"/>
    </source>
</evidence>
<dbReference type="OrthoDB" id="9803312at2"/>
<dbReference type="InterPro" id="IPR035936">
    <property type="entry name" value="BB2672"/>
</dbReference>
<dbReference type="RefSeq" id="WP_026019534.1">
    <property type="nucleotide sequence ID" value="NZ_JACHUU010000023.1"/>
</dbReference>
<keyword evidence="2" id="KW-1185">Reference proteome</keyword>
<evidence type="ECO:0000313" key="2">
    <source>
        <dbReference type="Proteomes" id="UP000037566"/>
    </source>
</evidence>
<accession>A0A0M0EMJ5</accession>
<dbReference type="Gene3D" id="3.30.1330.110">
    <property type="entry name" value="BB2672"/>
    <property type="match status" value="1"/>
</dbReference>
<gene>
    <name evidence="1" type="ORF">KOEU_01290</name>
</gene>
<dbReference type="InterPro" id="IPR009569">
    <property type="entry name" value="AA_synth_put"/>
</dbReference>
<sequence length="195" mass="20262">MAVKIPAVRKYVTITSETVMDEGHDIRHPVRRAAAMAVITNPFAGHYARDLSVLVEMGATLGAELSRRAMVALGDVRADGYGKGAIVGEGGALEHAAALLHPAMGAPLRASLGGGRALIPSAKKMGGMGCALDVPTGHKDAAFVRSHFDAMEVRVQDAPRHDEIVVAVVLTCGGRPLSRVGGLAAQDIQGEDGLR</sequence>
<dbReference type="EMBL" id="LHUQ01000001">
    <property type="protein sequence ID" value="KON66156.1"/>
    <property type="molecule type" value="Genomic_DNA"/>
</dbReference>
<dbReference type="Pfam" id="PF06684">
    <property type="entry name" value="AA_synth"/>
    <property type="match status" value="1"/>
</dbReference>
<comment type="caution">
    <text evidence="1">The sequence shown here is derived from an EMBL/GenBank/DDBJ whole genome shotgun (WGS) entry which is preliminary data.</text>
</comment>
<organism evidence="1 2">
    <name type="scientific">Komagataeibacter europaeus</name>
    <name type="common">Gluconacetobacter europaeus</name>
    <dbReference type="NCBI Taxonomy" id="33995"/>
    <lineage>
        <taxon>Bacteria</taxon>
        <taxon>Pseudomonadati</taxon>
        <taxon>Pseudomonadota</taxon>
        <taxon>Alphaproteobacteria</taxon>
        <taxon>Acetobacterales</taxon>
        <taxon>Acetobacteraceae</taxon>
        <taxon>Komagataeibacter</taxon>
    </lineage>
</organism>
<dbReference type="STRING" id="33995.KOEU_01290"/>